<name>A0A1H1B9T9_9LACT</name>
<dbReference type="InterPro" id="IPR016785">
    <property type="entry name" value="ComGD"/>
</dbReference>
<dbReference type="RefSeq" id="WP_035021843.1">
    <property type="nucleotide sequence ID" value="NZ_CP084916.1"/>
</dbReference>
<organism evidence="1 2">
    <name type="scientific">Carnobacterium viridans</name>
    <dbReference type="NCBI Taxonomy" id="174587"/>
    <lineage>
        <taxon>Bacteria</taxon>
        <taxon>Bacillati</taxon>
        <taxon>Bacillota</taxon>
        <taxon>Bacilli</taxon>
        <taxon>Lactobacillales</taxon>
        <taxon>Carnobacteriaceae</taxon>
        <taxon>Carnobacterium</taxon>
    </lineage>
</organism>
<dbReference type="Proteomes" id="UP000199481">
    <property type="component" value="Unassembled WGS sequence"/>
</dbReference>
<proteinExistence type="predicted"/>
<evidence type="ECO:0000313" key="2">
    <source>
        <dbReference type="Proteomes" id="UP000199481"/>
    </source>
</evidence>
<dbReference type="NCBIfam" id="NF040982">
    <property type="entry name" value="ComGD"/>
    <property type="match status" value="1"/>
</dbReference>
<accession>A0A1H1B9T9</accession>
<dbReference type="AlphaFoldDB" id="A0A1H1B9T9"/>
<dbReference type="OrthoDB" id="2156547at2"/>
<evidence type="ECO:0000313" key="1">
    <source>
        <dbReference type="EMBL" id="SDQ48156.1"/>
    </source>
</evidence>
<dbReference type="PIRSF" id="PIRSF021292">
    <property type="entry name" value="Competence_ComGD"/>
    <property type="match status" value="1"/>
</dbReference>
<protein>
    <submittedName>
        <fullName evidence="1">Competence protein ComGD</fullName>
    </submittedName>
</protein>
<sequence length="145" mass="16979">MKPLNEKGMMLFEMLLVLFIATVLVLIPTIYTKQTKNQLENQLFIEEFQSHMTAIQNYAVLSGQVTMMTVSSQYKTVQFKVIGDEKNALNQLIYLPETITTPTYKTYYFNGYTGNLRNFDTLVFFINQQRHTMTFQLGSGRYKWQ</sequence>
<dbReference type="GO" id="GO:0030420">
    <property type="term" value="P:establishment of competence for transformation"/>
    <property type="evidence" value="ECO:0007669"/>
    <property type="project" value="InterPro"/>
</dbReference>
<gene>
    <name evidence="1" type="ORF">SAMN04487752_2473</name>
</gene>
<reference evidence="2" key="1">
    <citation type="submission" date="2016-10" db="EMBL/GenBank/DDBJ databases">
        <authorList>
            <person name="Varghese N."/>
            <person name="Submissions S."/>
        </authorList>
    </citation>
    <scope>NUCLEOTIDE SEQUENCE [LARGE SCALE GENOMIC DNA]</scope>
    <source>
        <strain evidence="2">MPL-11</strain>
    </source>
</reference>
<dbReference type="EMBL" id="FNJW01000008">
    <property type="protein sequence ID" value="SDQ48156.1"/>
    <property type="molecule type" value="Genomic_DNA"/>
</dbReference>
<keyword evidence="2" id="KW-1185">Reference proteome</keyword>